<dbReference type="RefSeq" id="WP_090588941.1">
    <property type="nucleotide sequence ID" value="NZ_CP104302.1"/>
</dbReference>
<dbReference type="InterPro" id="IPR025646">
    <property type="entry name" value="DUF4350"/>
</dbReference>
<dbReference type="EMBL" id="PDCN02000014">
    <property type="protein sequence ID" value="PIB74795.1"/>
    <property type="molecule type" value="Genomic_DNA"/>
</dbReference>
<keyword evidence="3" id="KW-1185">Reference proteome</keyword>
<accession>A0A2G5P900</accession>
<dbReference type="STRING" id="85968.GCA_900073015_02019"/>
<protein>
    <submittedName>
        <fullName evidence="2">DUF4350 domain-containing protein</fullName>
    </submittedName>
</protein>
<evidence type="ECO:0000313" key="2">
    <source>
        <dbReference type="EMBL" id="PIB74795.1"/>
    </source>
</evidence>
<gene>
    <name evidence="2" type="ORF">CQY22_011775</name>
</gene>
<evidence type="ECO:0000313" key="3">
    <source>
        <dbReference type="Proteomes" id="UP000230551"/>
    </source>
</evidence>
<proteinExistence type="predicted"/>
<organism evidence="2 3">
    <name type="scientific">Mycolicibacterium brumae</name>
    <dbReference type="NCBI Taxonomy" id="85968"/>
    <lineage>
        <taxon>Bacteria</taxon>
        <taxon>Bacillati</taxon>
        <taxon>Actinomycetota</taxon>
        <taxon>Actinomycetes</taxon>
        <taxon>Mycobacteriales</taxon>
        <taxon>Mycobacteriaceae</taxon>
        <taxon>Mycolicibacterium</taxon>
    </lineage>
</organism>
<dbReference type="Pfam" id="PF14258">
    <property type="entry name" value="DUF4350"/>
    <property type="match status" value="1"/>
</dbReference>
<comment type="caution">
    <text evidence="2">The sequence shown here is derived from an EMBL/GenBank/DDBJ whole genome shotgun (WGS) entry which is preliminary data.</text>
</comment>
<dbReference type="OrthoDB" id="5241668at2"/>
<dbReference type="Proteomes" id="UP000230551">
    <property type="component" value="Unassembled WGS sequence"/>
</dbReference>
<dbReference type="AlphaFoldDB" id="A0A2G5P900"/>
<sequence length="375" mass="39943">MTAPARTRTRGPRIAVVFALLAITAVAALVTWQTSPRDGNYLDPRSTQPTGAHALLTLLRDQGVDVVVADTVGAAVAAADEDSLLLVTRTQYLPGEDLLAELDEAPGDRLIVEPSRMMAGVFAPGVDVADTMAKINPGCAMREADSAGVANLTSGYTYEQADDDITGFTSCYGGALVRYRDGGREVTVVGSANFMTNGQLLKDGNAALAMNLAGSHARVIWYAPQQLEGESSGDATIFDLIPERVNWIVWQLVLVVALLALWRGRRLGPLVAEQLPVVVRASETVEGRGRLYQSRRANDRAADALRTAALQRLLPRLGLTTRADPPQIVTALAARTGMPAAAVSHLLFGPAPATEDDLVHLASALDNIERQVAYQ</sequence>
<reference evidence="2 3" key="1">
    <citation type="journal article" date="2017" name="Infect. Genet. Evol.">
        <title>The new phylogeny of the genus Mycobacterium: The old and the news.</title>
        <authorList>
            <person name="Tortoli E."/>
            <person name="Fedrizzi T."/>
            <person name="Meehan C.J."/>
            <person name="Trovato A."/>
            <person name="Grottola A."/>
            <person name="Giacobazzi E."/>
            <person name="Serpini G.F."/>
            <person name="Tagliazucchi S."/>
            <person name="Fabio A."/>
            <person name="Bettua C."/>
            <person name="Bertorelli R."/>
            <person name="Frascaro F."/>
            <person name="De Sanctis V."/>
            <person name="Pecorari M."/>
            <person name="Jousson O."/>
            <person name="Segata N."/>
            <person name="Cirillo D.M."/>
        </authorList>
    </citation>
    <scope>NUCLEOTIDE SEQUENCE [LARGE SCALE GENOMIC DNA]</scope>
    <source>
        <strain evidence="2 3">CIP1034565</strain>
    </source>
</reference>
<name>A0A2G5P900_9MYCO</name>
<feature type="domain" description="DUF4350" evidence="1">
    <location>
        <begin position="44"/>
        <end position="212"/>
    </location>
</feature>
<evidence type="ECO:0000259" key="1">
    <source>
        <dbReference type="Pfam" id="PF14258"/>
    </source>
</evidence>